<organism evidence="2 3">
    <name type="scientific">Candidatus Fimadaptatus faecigallinarum</name>
    <dbReference type="NCBI Taxonomy" id="2840814"/>
    <lineage>
        <taxon>Bacteria</taxon>
        <taxon>Bacillati</taxon>
        <taxon>Bacillota</taxon>
        <taxon>Clostridia</taxon>
        <taxon>Eubacteriales</taxon>
        <taxon>Candidatus Fimadaptatus</taxon>
    </lineage>
</organism>
<comment type="caution">
    <text evidence="2">The sequence shown here is derived from an EMBL/GenBank/DDBJ whole genome shotgun (WGS) entry which is preliminary data.</text>
</comment>
<proteinExistence type="predicted"/>
<evidence type="ECO:0000313" key="3">
    <source>
        <dbReference type="Proteomes" id="UP000824123"/>
    </source>
</evidence>
<dbReference type="EMBL" id="DVNK01000018">
    <property type="protein sequence ID" value="HIU46073.1"/>
    <property type="molecule type" value="Genomic_DNA"/>
</dbReference>
<keyword evidence="1" id="KW-1133">Transmembrane helix</keyword>
<dbReference type="PANTHER" id="PTHR37304:SF1">
    <property type="entry name" value="MEMBRANE PROTEIN"/>
    <property type="match status" value="1"/>
</dbReference>
<protein>
    <submittedName>
        <fullName evidence="2">DUF378 domain-containing protein</fullName>
    </submittedName>
</protein>
<gene>
    <name evidence="2" type="ORF">IAC59_02315</name>
</gene>
<sequence length="71" mass="7767">MLVLDRIALLLTIIGAVNWGLIGVFQFDLVAFVCGGQGAVISRIIYSLVGLAGLWCVSLLFRERDEARQSE</sequence>
<keyword evidence="1" id="KW-0472">Membrane</keyword>
<dbReference type="PANTHER" id="PTHR37304">
    <property type="entry name" value="MEMBRANE PROTEIN-RELATED"/>
    <property type="match status" value="1"/>
</dbReference>
<dbReference type="Proteomes" id="UP000824123">
    <property type="component" value="Unassembled WGS sequence"/>
</dbReference>
<reference evidence="2" key="2">
    <citation type="journal article" date="2021" name="PeerJ">
        <title>Extensive microbial diversity within the chicken gut microbiome revealed by metagenomics and culture.</title>
        <authorList>
            <person name="Gilroy R."/>
            <person name="Ravi A."/>
            <person name="Getino M."/>
            <person name="Pursley I."/>
            <person name="Horton D.L."/>
            <person name="Alikhan N.F."/>
            <person name="Baker D."/>
            <person name="Gharbi K."/>
            <person name="Hall N."/>
            <person name="Watson M."/>
            <person name="Adriaenssens E.M."/>
            <person name="Foster-Nyarko E."/>
            <person name="Jarju S."/>
            <person name="Secka A."/>
            <person name="Antonio M."/>
            <person name="Oren A."/>
            <person name="Chaudhuri R.R."/>
            <person name="La Ragione R."/>
            <person name="Hildebrand F."/>
            <person name="Pallen M.J."/>
        </authorList>
    </citation>
    <scope>NUCLEOTIDE SEQUENCE</scope>
    <source>
        <strain evidence="2">ChiSxjej2B14-8506</strain>
    </source>
</reference>
<reference evidence="2" key="1">
    <citation type="submission" date="2020-10" db="EMBL/GenBank/DDBJ databases">
        <authorList>
            <person name="Gilroy R."/>
        </authorList>
    </citation>
    <scope>NUCLEOTIDE SEQUENCE</scope>
    <source>
        <strain evidence="2">ChiSxjej2B14-8506</strain>
    </source>
</reference>
<keyword evidence="1" id="KW-0812">Transmembrane</keyword>
<feature type="transmembrane region" description="Helical" evidence="1">
    <location>
        <begin position="39"/>
        <end position="61"/>
    </location>
</feature>
<accession>A0A9D1S4F6</accession>
<feature type="transmembrane region" description="Helical" evidence="1">
    <location>
        <begin position="7"/>
        <end position="27"/>
    </location>
</feature>
<dbReference type="InterPro" id="IPR007211">
    <property type="entry name" value="DUF378"/>
</dbReference>
<name>A0A9D1S4F6_9FIRM</name>
<dbReference type="Pfam" id="PF04070">
    <property type="entry name" value="DUF378"/>
    <property type="match status" value="1"/>
</dbReference>
<evidence type="ECO:0000313" key="2">
    <source>
        <dbReference type="EMBL" id="HIU46073.1"/>
    </source>
</evidence>
<evidence type="ECO:0000256" key="1">
    <source>
        <dbReference type="SAM" id="Phobius"/>
    </source>
</evidence>
<dbReference type="AlphaFoldDB" id="A0A9D1S4F6"/>